<dbReference type="AlphaFoldDB" id="K3ZCK3"/>
<dbReference type="EMBL" id="AGNK02001842">
    <property type="status" value="NOT_ANNOTATED_CDS"/>
    <property type="molecule type" value="Genomic_DNA"/>
</dbReference>
<dbReference type="EnsemblPlants" id="KQL16096">
    <property type="protein sequence ID" value="KQL16096"/>
    <property type="gene ID" value="SETIT_024278mg"/>
</dbReference>
<name>K3ZCK3_SETIT</name>
<reference evidence="2" key="1">
    <citation type="journal article" date="2012" name="Nat. Biotechnol.">
        <title>Reference genome sequence of the model plant Setaria.</title>
        <authorList>
            <person name="Bennetzen J.L."/>
            <person name="Schmutz J."/>
            <person name="Wang H."/>
            <person name="Percifield R."/>
            <person name="Hawkins J."/>
            <person name="Pontaroli A.C."/>
            <person name="Estep M."/>
            <person name="Feng L."/>
            <person name="Vaughn J.N."/>
            <person name="Grimwood J."/>
            <person name="Jenkins J."/>
            <person name="Barry K."/>
            <person name="Lindquist E."/>
            <person name="Hellsten U."/>
            <person name="Deshpande S."/>
            <person name="Wang X."/>
            <person name="Wu X."/>
            <person name="Mitros T."/>
            <person name="Triplett J."/>
            <person name="Yang X."/>
            <person name="Ye C.Y."/>
            <person name="Mauro-Herrera M."/>
            <person name="Wang L."/>
            <person name="Li P."/>
            <person name="Sharma M."/>
            <person name="Sharma R."/>
            <person name="Ronald P.C."/>
            <person name="Panaud O."/>
            <person name="Kellogg E.A."/>
            <person name="Brutnell T.P."/>
            <person name="Doust A.N."/>
            <person name="Tuskan G.A."/>
            <person name="Rokhsar D."/>
            <person name="Devos K.M."/>
        </authorList>
    </citation>
    <scope>NUCLEOTIDE SEQUENCE [LARGE SCALE GENOMIC DNA]</scope>
    <source>
        <strain evidence="2">cv. Yugu1</strain>
    </source>
</reference>
<sequence length="94" mass="10698">MEMMFNECLPISNGGQGGSAHRRGLVPHVRFNAQHTQGDHNSPYGQSDRRNSDCIPWVDLSIPKFVGREVPKAYLVWEEKCDYIFGVHRVLDAQ</sequence>
<evidence type="ECO:0000313" key="2">
    <source>
        <dbReference type="Proteomes" id="UP000004995"/>
    </source>
</evidence>
<organism evidence="1 2">
    <name type="scientific">Setaria italica</name>
    <name type="common">Foxtail millet</name>
    <name type="synonym">Panicum italicum</name>
    <dbReference type="NCBI Taxonomy" id="4555"/>
    <lineage>
        <taxon>Eukaryota</taxon>
        <taxon>Viridiplantae</taxon>
        <taxon>Streptophyta</taxon>
        <taxon>Embryophyta</taxon>
        <taxon>Tracheophyta</taxon>
        <taxon>Spermatophyta</taxon>
        <taxon>Magnoliopsida</taxon>
        <taxon>Liliopsida</taxon>
        <taxon>Poales</taxon>
        <taxon>Poaceae</taxon>
        <taxon>PACMAD clade</taxon>
        <taxon>Panicoideae</taxon>
        <taxon>Panicodae</taxon>
        <taxon>Paniceae</taxon>
        <taxon>Cenchrinae</taxon>
        <taxon>Setaria</taxon>
    </lineage>
</organism>
<protein>
    <submittedName>
        <fullName evidence="1">Uncharacterized protein</fullName>
    </submittedName>
</protein>
<dbReference type="HOGENOM" id="CLU_2390201_0_0_1"/>
<dbReference type="Proteomes" id="UP000004995">
    <property type="component" value="Unassembled WGS sequence"/>
</dbReference>
<dbReference type="Gramene" id="KQL16096">
    <property type="protein sequence ID" value="KQL16096"/>
    <property type="gene ID" value="SETIT_024278mg"/>
</dbReference>
<accession>K3ZCK3</accession>
<dbReference type="InParanoid" id="K3ZCK3"/>
<evidence type="ECO:0000313" key="1">
    <source>
        <dbReference type="EnsemblPlants" id="KQL16096"/>
    </source>
</evidence>
<reference evidence="1" key="2">
    <citation type="submission" date="2018-08" db="UniProtKB">
        <authorList>
            <consortium name="EnsemblPlants"/>
        </authorList>
    </citation>
    <scope>IDENTIFICATION</scope>
    <source>
        <strain evidence="1">Yugu1</strain>
    </source>
</reference>
<keyword evidence="2" id="KW-1185">Reference proteome</keyword>
<proteinExistence type="predicted"/>